<gene>
    <name evidence="1" type="ORF">PVW1_000017500</name>
</gene>
<dbReference type="InterPro" id="IPR008780">
    <property type="entry name" value="Plasmodium_Vir"/>
</dbReference>
<comment type="caution">
    <text evidence="1">The sequence shown here is derived from an EMBL/GenBank/DDBJ whole genome shotgun (WGS) entry which is preliminary data.</text>
</comment>
<sequence>MPIDDKKQIPNIFYSRLDNHENVSNLNNLSSYSGIRSLIPNEESRHILAKLARNIKLIISEYSGNRKKRCRDVNYWFDEKIKNYTDKDKKDIAGCATSVCNDVMWNKIGEDKIVCLRKENPYQTNHAYLMKKLDDYCEIRDNNGCNVLKNINECLKYNKYIKKKKHEFTTDIQDICSTNCNRNEYKIDDNCTLNDMDLTFPEINCEVLYKKEVLQEPFTPVGSIIHRFKRRKYDLKRNIERVDDDRYSSYNSDTIPADSENKSYYIEYARPHN</sequence>
<reference evidence="1" key="1">
    <citation type="submission" date="2021-09" db="EMBL/GenBank/DDBJ databases">
        <authorList>
            <consortium name="Pathogen Informatics"/>
        </authorList>
    </citation>
    <scope>NUCLEOTIDE SEQUENCE</scope>
    <source>
        <strain evidence="1">PvW1</strain>
    </source>
</reference>
<protein>
    <submittedName>
        <fullName evidence="1">(malaria parasite P. vivax) hypothetical protein</fullName>
    </submittedName>
</protein>
<evidence type="ECO:0000313" key="2">
    <source>
        <dbReference type="Proteomes" id="UP000779233"/>
    </source>
</evidence>
<dbReference type="Pfam" id="PF05795">
    <property type="entry name" value="Plasmodium_Vir"/>
    <property type="match status" value="1"/>
</dbReference>
<dbReference type="VEuPathDB" id="PlasmoDB:PVPAM_130010700"/>
<evidence type="ECO:0000313" key="1">
    <source>
        <dbReference type="EMBL" id="CAG9485710.1"/>
    </source>
</evidence>
<name>A0A8S4HH77_PLAVI</name>
<proteinExistence type="predicted"/>
<dbReference type="Proteomes" id="UP000779233">
    <property type="component" value="Unassembled WGS sequence"/>
</dbReference>
<dbReference type="EMBL" id="CAJZCX010000019">
    <property type="protein sequence ID" value="CAG9485710.1"/>
    <property type="molecule type" value="Genomic_DNA"/>
</dbReference>
<dbReference type="AlphaFoldDB" id="A0A8S4HH77"/>
<organism evidence="1 2">
    <name type="scientific">Plasmodium vivax</name>
    <name type="common">malaria parasite P. vivax</name>
    <dbReference type="NCBI Taxonomy" id="5855"/>
    <lineage>
        <taxon>Eukaryota</taxon>
        <taxon>Sar</taxon>
        <taxon>Alveolata</taxon>
        <taxon>Apicomplexa</taxon>
        <taxon>Aconoidasida</taxon>
        <taxon>Haemosporida</taxon>
        <taxon>Plasmodiidae</taxon>
        <taxon>Plasmodium</taxon>
        <taxon>Plasmodium (Plasmodium)</taxon>
    </lineage>
</organism>
<accession>A0A8S4HH77</accession>